<dbReference type="OrthoDB" id="439320at2759"/>
<dbReference type="AlphaFoldDB" id="C5L199"/>
<dbReference type="EMBL" id="GG678232">
    <property type="protein sequence ID" value="EER09506.1"/>
    <property type="molecule type" value="Genomic_DNA"/>
</dbReference>
<dbReference type="OMA" id="DTERWSK"/>
<dbReference type="InParanoid" id="C5L199"/>
<feature type="compositionally biased region" description="Basic and acidic residues" evidence="2">
    <location>
        <begin position="337"/>
        <end position="368"/>
    </location>
</feature>
<organism evidence="4">
    <name type="scientific">Perkinsus marinus (strain ATCC 50983 / TXsc)</name>
    <dbReference type="NCBI Taxonomy" id="423536"/>
    <lineage>
        <taxon>Eukaryota</taxon>
        <taxon>Sar</taxon>
        <taxon>Alveolata</taxon>
        <taxon>Perkinsozoa</taxon>
        <taxon>Perkinsea</taxon>
        <taxon>Perkinsida</taxon>
        <taxon>Perkinsidae</taxon>
        <taxon>Perkinsus</taxon>
    </lineage>
</organism>
<keyword evidence="4" id="KW-1185">Reference proteome</keyword>
<keyword evidence="1" id="KW-0175">Coiled coil</keyword>
<evidence type="ECO:0000313" key="4">
    <source>
        <dbReference type="Proteomes" id="UP000007800"/>
    </source>
</evidence>
<gene>
    <name evidence="3" type="ORF">Pmar_PMAR016437</name>
</gene>
<protein>
    <submittedName>
        <fullName evidence="3">Coiled coil protein, putative</fullName>
    </submittedName>
</protein>
<evidence type="ECO:0000256" key="1">
    <source>
        <dbReference type="SAM" id="Coils"/>
    </source>
</evidence>
<reference evidence="3 4" key="1">
    <citation type="submission" date="2008-07" db="EMBL/GenBank/DDBJ databases">
        <authorList>
            <person name="El-Sayed N."/>
            <person name="Caler E."/>
            <person name="Inman J."/>
            <person name="Amedeo P."/>
            <person name="Hass B."/>
            <person name="Wortman J."/>
        </authorList>
    </citation>
    <scope>NUCLEOTIDE SEQUENCE [LARGE SCALE GENOMIC DNA]</scope>
    <source>
        <strain evidence="4">ATCC 50983 / TXsc</strain>
    </source>
</reference>
<feature type="compositionally biased region" description="Basic and acidic residues" evidence="2">
    <location>
        <begin position="159"/>
        <end position="168"/>
    </location>
</feature>
<dbReference type="Proteomes" id="UP000007800">
    <property type="component" value="Unassembled WGS sequence"/>
</dbReference>
<name>C5L199_PERM5</name>
<feature type="region of interest" description="Disordered" evidence="2">
    <location>
        <begin position="705"/>
        <end position="732"/>
    </location>
</feature>
<evidence type="ECO:0000313" key="3">
    <source>
        <dbReference type="EMBL" id="EER09506.1"/>
    </source>
</evidence>
<dbReference type="RefSeq" id="XP_002777690.1">
    <property type="nucleotide sequence ID" value="XM_002777644.1"/>
</dbReference>
<feature type="compositionally biased region" description="Basic and acidic residues" evidence="2">
    <location>
        <begin position="604"/>
        <end position="615"/>
    </location>
</feature>
<feature type="region of interest" description="Disordered" evidence="2">
    <location>
        <begin position="334"/>
        <end position="368"/>
    </location>
</feature>
<accession>C5L199</accession>
<sequence length="936" mass="103395">MLDKAFFGRVKKFKFKGSLKRAAKMGQLLVRDGRQSLARDVNGLASDLGHVSSENMREISKLAAKEKEMLVGRSATATAVEVAVKSQLNGLKSAQTELNRAAQAADRVLTDGLGKEVNDVMRETKRFQATTGGVQKDADVETAHIREDAQKAMRSAEELDGQKLERGKQMAKAASSLQDGGKKDLLDEVGRKANAAEQSIASMGARVGAATNRIKGSVSTMPLIDDSKEKIEIELKQDEARVNDEITGAVKKGVDFVRNRQARERVERAKNMSRLEAAISGGSNRFAEDKAFLSHLDEAHMNARHGLDDRVAGSRRIVRRIESAIGPNMLALGSSQDKARVDARREVDEDLQRQSGDGERKIKGDAKSSIDELKASTGGLMNEMHEQRTEGLVLDKEVSQILEDTDRTKVEGFKHATELKSHLRNLLSRRDVNERAMIFGLRASRRRLTESTRRSAAAQVSDAVAEVSRSLGTLITEAENRVGEITDENNSEEERRKGIEGSVAASHKMLVSMDSSVKRTVAQARTDLKALNDSVRFKADDELIRSQHRDAFEGMTESQNRLEKDIAETNGRVDEQHRALKRLADLLKAAMMTMVRHVSGIVEKASEDDHSRLSEKVAAPKNTSAELHHSEDSVVASLKQSQEERNDSYGRLRKALEEVQLGYNNTKKWNERALADQRHRVEKLAVEGSLEAERLSAQLKGRKDTVESINASEEGKTDVSAETMGKETASSAAKIDGEIEKLMTRLTAHVSELGGLLKSAAAAISTSNEQASSLNAGVNREVEEAMLTLNSTWTQMLESARRNRRDMNHLIDGIRDTLFAFDFPISGSLNEETTATIEELNRFIHANLSAALDNTGLDNSLFDEAVEEVERESRKQEANFRPVQDQMKGSIVEFDQQLDIAARSLSTTRQQLLDEIDSTEGELTAVQASLNHELER</sequence>
<dbReference type="GeneID" id="9052402"/>
<feature type="region of interest" description="Disordered" evidence="2">
    <location>
        <begin position="159"/>
        <end position="183"/>
    </location>
</feature>
<feature type="region of interest" description="Disordered" evidence="2">
    <location>
        <begin position="603"/>
        <end position="646"/>
    </location>
</feature>
<evidence type="ECO:0000256" key="2">
    <source>
        <dbReference type="SAM" id="MobiDB-lite"/>
    </source>
</evidence>
<proteinExistence type="predicted"/>
<feature type="coiled-coil region" evidence="1">
    <location>
        <begin position="902"/>
        <end position="929"/>
    </location>
</feature>